<protein>
    <submittedName>
        <fullName evidence="2">Uncharacterized protein</fullName>
    </submittedName>
</protein>
<accession>A0ABD2YD75</accession>
<gene>
    <name evidence="2" type="ORF">ACH5RR_035218</name>
</gene>
<comment type="caution">
    <text evidence="2">The sequence shown here is derived from an EMBL/GenBank/DDBJ whole genome shotgun (WGS) entry which is preliminary data.</text>
</comment>
<organism evidence="2 3">
    <name type="scientific">Cinchona calisaya</name>
    <dbReference type="NCBI Taxonomy" id="153742"/>
    <lineage>
        <taxon>Eukaryota</taxon>
        <taxon>Viridiplantae</taxon>
        <taxon>Streptophyta</taxon>
        <taxon>Embryophyta</taxon>
        <taxon>Tracheophyta</taxon>
        <taxon>Spermatophyta</taxon>
        <taxon>Magnoliopsida</taxon>
        <taxon>eudicotyledons</taxon>
        <taxon>Gunneridae</taxon>
        <taxon>Pentapetalae</taxon>
        <taxon>asterids</taxon>
        <taxon>lamiids</taxon>
        <taxon>Gentianales</taxon>
        <taxon>Rubiaceae</taxon>
        <taxon>Cinchonoideae</taxon>
        <taxon>Cinchoneae</taxon>
        <taxon>Cinchona</taxon>
    </lineage>
</organism>
<proteinExistence type="predicted"/>
<evidence type="ECO:0000256" key="1">
    <source>
        <dbReference type="SAM" id="MobiDB-lite"/>
    </source>
</evidence>
<dbReference type="Proteomes" id="UP001630127">
    <property type="component" value="Unassembled WGS sequence"/>
</dbReference>
<feature type="region of interest" description="Disordered" evidence="1">
    <location>
        <begin position="183"/>
        <end position="212"/>
    </location>
</feature>
<dbReference type="EMBL" id="JBJUIK010000014">
    <property type="protein sequence ID" value="KAL3505377.1"/>
    <property type="molecule type" value="Genomic_DNA"/>
</dbReference>
<keyword evidence="3" id="KW-1185">Reference proteome</keyword>
<reference evidence="2 3" key="1">
    <citation type="submission" date="2024-11" db="EMBL/GenBank/DDBJ databases">
        <title>A near-complete genome assembly of Cinchona calisaya.</title>
        <authorList>
            <person name="Lian D.C."/>
            <person name="Zhao X.W."/>
            <person name="Wei L."/>
        </authorList>
    </citation>
    <scope>NUCLEOTIDE SEQUENCE [LARGE SCALE GENOMIC DNA]</scope>
    <source>
        <tissue evidence="2">Nenye</tissue>
    </source>
</reference>
<evidence type="ECO:0000313" key="2">
    <source>
        <dbReference type="EMBL" id="KAL3505377.1"/>
    </source>
</evidence>
<evidence type="ECO:0000313" key="3">
    <source>
        <dbReference type="Proteomes" id="UP001630127"/>
    </source>
</evidence>
<name>A0ABD2YD75_9GENT</name>
<dbReference type="AlphaFoldDB" id="A0ABD2YD75"/>
<feature type="compositionally biased region" description="Acidic residues" evidence="1">
    <location>
        <begin position="190"/>
        <end position="204"/>
    </location>
</feature>
<sequence>MEEDKKYDEALRAADPVRYWLDRSREAMLKKGMRVVRRPSAPLPREPGIFSQKKVDLFLGVNIICDTCGNRMHEETYIHAILNRYPMVHNGEKIDCYFTCNKCGADIELRWDAQNHLDIYGATQYFEPSVDERHNPSPWDYGSLSIENPFGFPEFVTLPPELSSFDPLTARFARFRLEPFGKASSSCTETNDDPGEEADIDVDAGNESRKNAPRAMVRYRHWRR</sequence>